<dbReference type="OrthoDB" id="286301at2759"/>
<proteinExistence type="predicted"/>
<gene>
    <name evidence="4" type="ORF">EJ04DRAFT_137799</name>
</gene>
<dbReference type="SMART" id="SM00554">
    <property type="entry name" value="FAS1"/>
    <property type="match status" value="2"/>
</dbReference>
<dbReference type="InterPro" id="IPR050904">
    <property type="entry name" value="Adhesion/Biosynth-related"/>
</dbReference>
<dbReference type="Proteomes" id="UP000799444">
    <property type="component" value="Unassembled WGS sequence"/>
</dbReference>
<dbReference type="InterPro" id="IPR036378">
    <property type="entry name" value="FAS1_dom_sf"/>
</dbReference>
<dbReference type="PANTHER" id="PTHR10900:SF77">
    <property type="entry name" value="FI19380P1"/>
    <property type="match status" value="1"/>
</dbReference>
<keyword evidence="5" id="KW-1185">Reference proteome</keyword>
<dbReference type="GO" id="GO:0000329">
    <property type="term" value="C:fungal-type vacuole membrane"/>
    <property type="evidence" value="ECO:0007669"/>
    <property type="project" value="TreeGrafter"/>
</dbReference>
<dbReference type="AlphaFoldDB" id="A0A9P4QJ53"/>
<evidence type="ECO:0000256" key="1">
    <source>
        <dbReference type="SAM" id="MobiDB-lite"/>
    </source>
</evidence>
<feature type="compositionally biased region" description="Polar residues" evidence="1">
    <location>
        <begin position="320"/>
        <end position="344"/>
    </location>
</feature>
<dbReference type="PANTHER" id="PTHR10900">
    <property type="entry name" value="PERIOSTIN-RELATED"/>
    <property type="match status" value="1"/>
</dbReference>
<feature type="chain" id="PRO_5040485955" evidence="2">
    <location>
        <begin position="18"/>
        <end position="386"/>
    </location>
</feature>
<dbReference type="Pfam" id="PF02469">
    <property type="entry name" value="Fasciclin"/>
    <property type="match status" value="2"/>
</dbReference>
<dbReference type="EMBL" id="ML996333">
    <property type="protein sequence ID" value="KAF2727419.1"/>
    <property type="molecule type" value="Genomic_DNA"/>
</dbReference>
<dbReference type="InterPro" id="IPR000782">
    <property type="entry name" value="FAS1_domain"/>
</dbReference>
<feature type="signal peptide" evidence="2">
    <location>
        <begin position="1"/>
        <end position="17"/>
    </location>
</feature>
<reference evidence="4" key="1">
    <citation type="journal article" date="2020" name="Stud. Mycol.">
        <title>101 Dothideomycetes genomes: a test case for predicting lifestyles and emergence of pathogens.</title>
        <authorList>
            <person name="Haridas S."/>
            <person name="Albert R."/>
            <person name="Binder M."/>
            <person name="Bloem J."/>
            <person name="Labutti K."/>
            <person name="Salamov A."/>
            <person name="Andreopoulos B."/>
            <person name="Baker S."/>
            <person name="Barry K."/>
            <person name="Bills G."/>
            <person name="Bluhm B."/>
            <person name="Cannon C."/>
            <person name="Castanera R."/>
            <person name="Culley D."/>
            <person name="Daum C."/>
            <person name="Ezra D."/>
            <person name="Gonzalez J."/>
            <person name="Henrissat B."/>
            <person name="Kuo A."/>
            <person name="Liang C."/>
            <person name="Lipzen A."/>
            <person name="Lutzoni F."/>
            <person name="Magnuson J."/>
            <person name="Mondo S."/>
            <person name="Nolan M."/>
            <person name="Ohm R."/>
            <person name="Pangilinan J."/>
            <person name="Park H.-J."/>
            <person name="Ramirez L."/>
            <person name="Alfaro M."/>
            <person name="Sun H."/>
            <person name="Tritt A."/>
            <person name="Yoshinaga Y."/>
            <person name="Zwiers L.-H."/>
            <person name="Turgeon B."/>
            <person name="Goodwin S."/>
            <person name="Spatafora J."/>
            <person name="Crous P."/>
            <person name="Grigoriev I."/>
        </authorList>
    </citation>
    <scope>NUCLEOTIDE SEQUENCE</scope>
    <source>
        <strain evidence="4">CBS 125425</strain>
    </source>
</reference>
<dbReference type="SUPFAM" id="SSF82153">
    <property type="entry name" value="FAS1 domain"/>
    <property type="match status" value="2"/>
</dbReference>
<comment type="caution">
    <text evidence="4">The sequence shown here is derived from an EMBL/GenBank/DDBJ whole genome shotgun (WGS) entry which is preliminary data.</text>
</comment>
<evidence type="ECO:0000313" key="5">
    <source>
        <dbReference type="Proteomes" id="UP000799444"/>
    </source>
</evidence>
<dbReference type="GO" id="GO:0016236">
    <property type="term" value="P:macroautophagy"/>
    <property type="evidence" value="ECO:0007669"/>
    <property type="project" value="TreeGrafter"/>
</dbReference>
<protein>
    <submittedName>
        <fullName evidence="4">Fasciclin-domain-containing protein</fullName>
    </submittedName>
</protein>
<dbReference type="Gene3D" id="2.30.180.10">
    <property type="entry name" value="FAS1 domain"/>
    <property type="match status" value="2"/>
</dbReference>
<evidence type="ECO:0000256" key="2">
    <source>
        <dbReference type="SAM" id="SignalP"/>
    </source>
</evidence>
<feature type="domain" description="FAS1" evidence="3">
    <location>
        <begin position="170"/>
        <end position="299"/>
    </location>
</feature>
<feature type="region of interest" description="Disordered" evidence="1">
    <location>
        <begin position="306"/>
        <end position="362"/>
    </location>
</feature>
<dbReference type="FunFam" id="2.30.180.10:FF:000032">
    <property type="entry name" value="Fasciclin domain-containing protein, putative"/>
    <property type="match status" value="1"/>
</dbReference>
<accession>A0A9P4QJ53</accession>
<sequence>MRSTFLSLLAVAGYCAAQSNDTLNATLSGNSELSNLTTFLSANPALLSVLSNATNITILAPNNEAFGMLLNSSAGENLASDVGLVSALLSYHVLNGTYSASQITNMSAFVPTLLTNETYSNVTGGQRVEAVMIGNETVFYSGLLQNATVSQADVNFTGGVIHILDRVLTLPESASDTATAANLTALRGALNASDLLDAVDTTPDLTIFAPTNEAFQSIGSALANLSNDDLANILTYHVVNSSEPLYSTDLSNGTSVQTLNGGNLTITIENGTVFVNAARIITPNILVANGVVHLIDNVLNPNNTAAATPSATSGAPGFTGASSASEVPFTSGQATPTTQINPTSEGPGPASTAVPSSTSGPGVPMRTGAVGAAALLGVAGVVMVGY</sequence>
<feature type="compositionally biased region" description="Low complexity" evidence="1">
    <location>
        <begin position="306"/>
        <end position="316"/>
    </location>
</feature>
<name>A0A9P4QJ53_9PLEO</name>
<keyword evidence="2" id="KW-0732">Signal</keyword>
<evidence type="ECO:0000259" key="3">
    <source>
        <dbReference type="PROSITE" id="PS50213"/>
    </source>
</evidence>
<organism evidence="4 5">
    <name type="scientific">Polyplosphaeria fusca</name>
    <dbReference type="NCBI Taxonomy" id="682080"/>
    <lineage>
        <taxon>Eukaryota</taxon>
        <taxon>Fungi</taxon>
        <taxon>Dikarya</taxon>
        <taxon>Ascomycota</taxon>
        <taxon>Pezizomycotina</taxon>
        <taxon>Dothideomycetes</taxon>
        <taxon>Pleosporomycetidae</taxon>
        <taxon>Pleosporales</taxon>
        <taxon>Tetraplosphaeriaceae</taxon>
        <taxon>Polyplosphaeria</taxon>
    </lineage>
</organism>
<evidence type="ECO:0000313" key="4">
    <source>
        <dbReference type="EMBL" id="KAF2727419.1"/>
    </source>
</evidence>
<dbReference type="PROSITE" id="PS50213">
    <property type="entry name" value="FAS1"/>
    <property type="match status" value="2"/>
</dbReference>
<feature type="domain" description="FAS1" evidence="3">
    <location>
        <begin position="20"/>
        <end position="168"/>
    </location>
</feature>